<sequence>MSCLIRTPEDVSFLCDKKIVENYLGTDEEVVHFFKNLGKGVVFDINKSYLRNSFKEVNEYHRNTWHVRWEGFRSKYFGTPWSFLSAVAAVILLLLTAIQAFFAVYGLPIRRNWEVLAIWGLKSSNNVRMFDTFFALVCIFASFNIFPSWMCINMVSMVPSQLCECSDYEISSVSSGVFWILSTVK</sequence>
<evidence type="ECO:0000313" key="3">
    <source>
        <dbReference type="Proteomes" id="UP000507222"/>
    </source>
</evidence>
<name>A0A6J5VCN9_PRUAR</name>
<dbReference type="PANTHER" id="PTHR31170:SF21">
    <property type="match status" value="1"/>
</dbReference>
<evidence type="ECO:0000313" key="2">
    <source>
        <dbReference type="EMBL" id="CAB4286770.1"/>
    </source>
</evidence>
<dbReference type="Proteomes" id="UP000507222">
    <property type="component" value="Unassembled WGS sequence"/>
</dbReference>
<keyword evidence="1" id="KW-0472">Membrane</keyword>
<dbReference type="Pfam" id="PF03140">
    <property type="entry name" value="DUF247"/>
    <property type="match status" value="1"/>
</dbReference>
<keyword evidence="1" id="KW-1133">Transmembrane helix</keyword>
<feature type="transmembrane region" description="Helical" evidence="1">
    <location>
        <begin position="127"/>
        <end position="146"/>
    </location>
</feature>
<dbReference type="PANTHER" id="PTHR31170">
    <property type="entry name" value="BNAC04G53230D PROTEIN"/>
    <property type="match status" value="1"/>
</dbReference>
<dbReference type="AlphaFoldDB" id="A0A6J5VCN9"/>
<proteinExistence type="predicted"/>
<keyword evidence="1" id="KW-0812">Transmembrane</keyword>
<organism evidence="2 3">
    <name type="scientific">Prunus armeniaca</name>
    <name type="common">Apricot</name>
    <name type="synonym">Armeniaca vulgaris</name>
    <dbReference type="NCBI Taxonomy" id="36596"/>
    <lineage>
        <taxon>Eukaryota</taxon>
        <taxon>Viridiplantae</taxon>
        <taxon>Streptophyta</taxon>
        <taxon>Embryophyta</taxon>
        <taxon>Tracheophyta</taxon>
        <taxon>Spermatophyta</taxon>
        <taxon>Magnoliopsida</taxon>
        <taxon>eudicotyledons</taxon>
        <taxon>Gunneridae</taxon>
        <taxon>Pentapetalae</taxon>
        <taxon>rosids</taxon>
        <taxon>fabids</taxon>
        <taxon>Rosales</taxon>
        <taxon>Rosaceae</taxon>
        <taxon>Amygdaloideae</taxon>
        <taxon>Amygdaleae</taxon>
        <taxon>Prunus</taxon>
    </lineage>
</organism>
<protein>
    <submittedName>
        <fullName evidence="2">Uncharacterized protein</fullName>
    </submittedName>
</protein>
<dbReference type="InterPro" id="IPR004158">
    <property type="entry name" value="DUF247_pln"/>
</dbReference>
<reference evidence="2 3" key="1">
    <citation type="submission" date="2020-05" db="EMBL/GenBank/DDBJ databases">
        <authorList>
            <person name="Campoy J."/>
            <person name="Schneeberger K."/>
            <person name="Spophaly S."/>
        </authorList>
    </citation>
    <scope>NUCLEOTIDE SEQUENCE [LARGE SCALE GENOMIC DNA]</scope>
    <source>
        <strain evidence="2">PruArmRojPasFocal</strain>
    </source>
</reference>
<accession>A0A6J5VCN9</accession>
<feature type="transmembrane region" description="Helical" evidence="1">
    <location>
        <begin position="83"/>
        <end position="107"/>
    </location>
</feature>
<dbReference type="EMBL" id="CAEKDK010000007">
    <property type="protein sequence ID" value="CAB4286770.1"/>
    <property type="molecule type" value="Genomic_DNA"/>
</dbReference>
<gene>
    <name evidence="2" type="ORF">CURHAP_LOCUS44467</name>
</gene>
<evidence type="ECO:0000256" key="1">
    <source>
        <dbReference type="SAM" id="Phobius"/>
    </source>
</evidence>